<keyword evidence="6" id="KW-1185">Reference proteome</keyword>
<dbReference type="SUPFAM" id="SSF50978">
    <property type="entry name" value="WD40 repeat-like"/>
    <property type="match status" value="1"/>
</dbReference>
<reference evidence="5 6" key="1">
    <citation type="journal article" date="2012" name="Nucleic Acids Res.">
        <title>Sequencing of the smallest Apicomplexan genome from the human pathogen Babesia microti.</title>
        <authorList>
            <person name="Cornillot E."/>
            <person name="Hadj-Kaddour K."/>
            <person name="Dassouli A."/>
            <person name="Noel B."/>
            <person name="Ranwez V."/>
            <person name="Vacherie B."/>
            <person name="Augagneur Y."/>
            <person name="Bres V."/>
            <person name="Duclos A."/>
            <person name="Randazzo S."/>
            <person name="Carcy B."/>
            <person name="Debierre-Grockiego F."/>
            <person name="Delbecq S."/>
            <person name="Moubri-Menage K."/>
            <person name="Shams-Eldin H."/>
            <person name="Usmani-Brown S."/>
            <person name="Bringaud F."/>
            <person name="Wincker P."/>
            <person name="Vivares C.P."/>
            <person name="Schwarz R.T."/>
            <person name="Schetters T.P."/>
            <person name="Krause P.J."/>
            <person name="Gorenflot A."/>
            <person name="Berry V."/>
            <person name="Barbe V."/>
            <person name="Ben Mamoun C."/>
        </authorList>
    </citation>
    <scope>NUCLEOTIDE SEQUENCE [LARGE SCALE GENOMIC DNA]</scope>
    <source>
        <strain evidence="5 6">RI</strain>
    </source>
</reference>
<dbReference type="Gene3D" id="2.130.10.10">
    <property type="entry name" value="YVTN repeat-like/Quinoprotein amine dehydrogenase"/>
    <property type="match status" value="1"/>
</dbReference>
<evidence type="ECO:0000313" key="5">
    <source>
        <dbReference type="EMBL" id="CCF76066.1"/>
    </source>
</evidence>
<dbReference type="VEuPathDB" id="PiroplasmaDB:BmR1_04g09480"/>
<dbReference type="RefSeq" id="XP_012650474.1">
    <property type="nucleotide sequence ID" value="XM_012795020.1"/>
</dbReference>
<evidence type="ECO:0000256" key="1">
    <source>
        <dbReference type="ARBA" id="ARBA00004123"/>
    </source>
</evidence>
<gene>
    <name evidence="5" type="ORF">BmR1_04g09480</name>
</gene>
<comment type="subcellular location">
    <subcellularLocation>
        <location evidence="1">Nucleus</location>
    </subcellularLocation>
</comment>
<reference evidence="5 6" key="3">
    <citation type="journal article" date="2016" name="Sci. Rep.">
        <title>Genome-wide diversity and gene expression profiling of Babesia microti isolates identify polymorphic genes that mediate host-pathogen interactions.</title>
        <authorList>
            <person name="Silva J.C."/>
            <person name="Cornillot E."/>
            <person name="McCracken C."/>
            <person name="Usmani-Brown S."/>
            <person name="Dwivedi A."/>
            <person name="Ifeonu O.O."/>
            <person name="Crabtree J."/>
            <person name="Gotia H.T."/>
            <person name="Virji A.Z."/>
            <person name="Reynes C."/>
            <person name="Colinge J."/>
            <person name="Kumar V."/>
            <person name="Lawres L."/>
            <person name="Pazzi J.E."/>
            <person name="Pablo J.V."/>
            <person name="Hung C."/>
            <person name="Brancato J."/>
            <person name="Kumari P."/>
            <person name="Orvis J."/>
            <person name="Tretina K."/>
            <person name="Chibucos M."/>
            <person name="Ott S."/>
            <person name="Sadzewicz L."/>
            <person name="Sengamalay N."/>
            <person name="Shetty A.C."/>
            <person name="Su Q."/>
            <person name="Tallon L."/>
            <person name="Fraser C.M."/>
            <person name="Frutos R."/>
            <person name="Molina D.M."/>
            <person name="Krause P.J."/>
            <person name="Ben Mamoun C."/>
        </authorList>
    </citation>
    <scope>NUCLEOTIDE SEQUENCE [LARGE SCALE GENOMIC DNA]</scope>
    <source>
        <strain evidence="5 6">RI</strain>
    </source>
</reference>
<sequence>MSTKNHAYSELIGNFDKMECIEMEDHSLSDLEMDEDRHLIESFKYNQDITFRRGHRNCATCIDAKLTNSGPKCATGGKDCTVLLWDLHNLKIVSSLKGTRNDYLKSDLPSSNIASALLAENVVFSGCTDGKIVIWDVRQGKSHSFIAHKGYVTGICHCETPTHELIDNIDLYGDVKKLDYDNYIYSCGSDGTILQWDLRNTCVHLNESKGHVGCINDMISLGQDKLLTTGSDRTTRLWNINSNSHHIYNGGGECCVPIGRKNFASGDDQGNIYVFQKGKKAPIKRLCIGNWVTAIAFYNNKLLFGARIGDQNNISYCTVDEQDASMEISEVVKDNVIDGVVNGIKTLGNVAFSVVGTNHKFGRWFRESGKNGILVTTL</sequence>
<dbReference type="InterPro" id="IPR039241">
    <property type="entry name" value="Rrp9-like"/>
</dbReference>
<evidence type="ECO:0000256" key="4">
    <source>
        <dbReference type="ARBA" id="ARBA00023242"/>
    </source>
</evidence>
<dbReference type="InterPro" id="IPR001680">
    <property type="entry name" value="WD40_rpt"/>
</dbReference>
<dbReference type="InterPro" id="IPR015943">
    <property type="entry name" value="WD40/YVTN_repeat-like_dom_sf"/>
</dbReference>
<dbReference type="GO" id="GO:0034511">
    <property type="term" value="F:U3 snoRNA binding"/>
    <property type="evidence" value="ECO:0007669"/>
    <property type="project" value="InterPro"/>
</dbReference>
<keyword evidence="2" id="KW-0853">WD repeat</keyword>
<dbReference type="Proteomes" id="UP000002899">
    <property type="component" value="Chromosome IV"/>
</dbReference>
<dbReference type="EMBL" id="LN871599">
    <property type="protein sequence ID" value="CCF76066.1"/>
    <property type="molecule type" value="Genomic_DNA"/>
</dbReference>
<dbReference type="OrthoDB" id="6252103at2759"/>
<protein>
    <submittedName>
        <fullName evidence="5">Uncharacterized protein</fullName>
    </submittedName>
</protein>
<dbReference type="PANTHER" id="PTHR19865:SF0">
    <property type="entry name" value="U3 SMALL NUCLEOLAR RNA-INTERACTING PROTEIN 2"/>
    <property type="match status" value="1"/>
</dbReference>
<dbReference type="GeneID" id="24426521"/>
<dbReference type="InterPro" id="IPR020472">
    <property type="entry name" value="WD40_PAC1"/>
</dbReference>
<organism evidence="5 6">
    <name type="scientific">Babesia microti (strain RI)</name>
    <dbReference type="NCBI Taxonomy" id="1133968"/>
    <lineage>
        <taxon>Eukaryota</taxon>
        <taxon>Sar</taxon>
        <taxon>Alveolata</taxon>
        <taxon>Apicomplexa</taxon>
        <taxon>Aconoidasida</taxon>
        <taxon>Piroplasmida</taxon>
        <taxon>Babesiidae</taxon>
        <taxon>Babesia</taxon>
    </lineage>
</organism>
<accession>I7IT46</accession>
<evidence type="ECO:0000313" key="6">
    <source>
        <dbReference type="Proteomes" id="UP000002899"/>
    </source>
</evidence>
<proteinExistence type="predicted"/>
<dbReference type="InterPro" id="IPR036322">
    <property type="entry name" value="WD40_repeat_dom_sf"/>
</dbReference>
<dbReference type="PRINTS" id="PR00320">
    <property type="entry name" value="GPROTEINBRPT"/>
</dbReference>
<reference evidence="5 6" key="2">
    <citation type="journal article" date="2013" name="PLoS ONE">
        <title>Whole genome mapping and re-organization of the nuclear and mitochondrial genomes of Babesia microti isolates.</title>
        <authorList>
            <person name="Cornillot E."/>
            <person name="Dassouli A."/>
            <person name="Garg A."/>
            <person name="Pachikara N."/>
            <person name="Randazzo S."/>
            <person name="Depoix D."/>
            <person name="Carcy B."/>
            <person name="Delbecq S."/>
            <person name="Frutos R."/>
            <person name="Silva J.C."/>
            <person name="Sutton R."/>
            <person name="Krause P.J."/>
            <person name="Mamoun C.B."/>
        </authorList>
    </citation>
    <scope>NUCLEOTIDE SEQUENCE [LARGE SCALE GENOMIC DNA]</scope>
    <source>
        <strain evidence="5 6">RI</strain>
    </source>
</reference>
<dbReference type="AlphaFoldDB" id="I7IT46"/>
<dbReference type="GO" id="GO:0032040">
    <property type="term" value="C:small-subunit processome"/>
    <property type="evidence" value="ECO:0007669"/>
    <property type="project" value="TreeGrafter"/>
</dbReference>
<name>I7IT46_BABMR</name>
<keyword evidence="4" id="KW-0539">Nucleus</keyword>
<dbReference type="Pfam" id="PF00400">
    <property type="entry name" value="WD40"/>
    <property type="match status" value="2"/>
</dbReference>
<dbReference type="PANTHER" id="PTHR19865">
    <property type="entry name" value="U3 SMALL NUCLEOLAR RNA INTERACTING PROTEIN 2"/>
    <property type="match status" value="1"/>
</dbReference>
<dbReference type="KEGG" id="bmic:BmR1_04g09480"/>
<evidence type="ECO:0000256" key="3">
    <source>
        <dbReference type="ARBA" id="ARBA00022737"/>
    </source>
</evidence>
<dbReference type="SMART" id="SM00320">
    <property type="entry name" value="WD40"/>
    <property type="match status" value="4"/>
</dbReference>
<evidence type="ECO:0000256" key="2">
    <source>
        <dbReference type="ARBA" id="ARBA00022574"/>
    </source>
</evidence>
<keyword evidence="3" id="KW-0677">Repeat</keyword>